<gene>
    <name evidence="1" type="ORF">HMPREF0083_04141</name>
</gene>
<accession>U1WGV3</accession>
<keyword evidence="2" id="KW-1185">Reference proteome</keyword>
<dbReference type="eggNOG" id="COG0582">
    <property type="taxonomic scope" value="Bacteria"/>
</dbReference>
<dbReference type="GeneID" id="92842313"/>
<organism evidence="1 2">
    <name type="scientific">Aneurinibacillus aneurinilyticus ATCC 12856</name>
    <dbReference type="NCBI Taxonomy" id="649747"/>
    <lineage>
        <taxon>Bacteria</taxon>
        <taxon>Bacillati</taxon>
        <taxon>Bacillota</taxon>
        <taxon>Bacilli</taxon>
        <taxon>Bacillales</taxon>
        <taxon>Paenibacillaceae</taxon>
        <taxon>Aneurinibacillus group</taxon>
        <taxon>Aneurinibacillus</taxon>
    </lineage>
</organism>
<name>U1WGV3_ANEAE</name>
<comment type="caution">
    <text evidence="1">The sequence shown here is derived from an EMBL/GenBank/DDBJ whole genome shotgun (WGS) entry which is preliminary data.</text>
</comment>
<dbReference type="Proteomes" id="UP000016511">
    <property type="component" value="Unassembled WGS sequence"/>
</dbReference>
<proteinExistence type="predicted"/>
<dbReference type="HOGENOM" id="CLU_2679649_0_0_9"/>
<sequence>MSGQIIPRGKDTWLVRVFIDRDENGKRKYHNKTIHGGKKVAQKYLNDMLREKDAGTQIEKRAACLDDSHLYKTL</sequence>
<dbReference type="AlphaFoldDB" id="U1WGV3"/>
<dbReference type="EMBL" id="AWSJ01000251">
    <property type="protein sequence ID" value="ERI07779.1"/>
    <property type="molecule type" value="Genomic_DNA"/>
</dbReference>
<dbReference type="RefSeq" id="WP_021623371.1">
    <property type="nucleotide sequence ID" value="NZ_KE952861.1"/>
</dbReference>
<dbReference type="STRING" id="649747.HMPREF0083_04141"/>
<dbReference type="PATRIC" id="fig|649747.3.peg.3756"/>
<evidence type="ECO:0000313" key="2">
    <source>
        <dbReference type="Proteomes" id="UP000016511"/>
    </source>
</evidence>
<evidence type="ECO:0008006" key="3">
    <source>
        <dbReference type="Google" id="ProtNLM"/>
    </source>
</evidence>
<reference evidence="1 2" key="1">
    <citation type="submission" date="2013-08" db="EMBL/GenBank/DDBJ databases">
        <authorList>
            <person name="Weinstock G."/>
            <person name="Sodergren E."/>
            <person name="Wylie T."/>
            <person name="Fulton L."/>
            <person name="Fulton R."/>
            <person name="Fronick C."/>
            <person name="O'Laughlin M."/>
            <person name="Godfrey J."/>
            <person name="Miner T."/>
            <person name="Herter B."/>
            <person name="Appelbaum E."/>
            <person name="Cordes M."/>
            <person name="Lek S."/>
            <person name="Wollam A."/>
            <person name="Pepin K.H."/>
            <person name="Palsikar V.B."/>
            <person name="Mitreva M."/>
            <person name="Wilson R.K."/>
        </authorList>
    </citation>
    <scope>NUCLEOTIDE SEQUENCE [LARGE SCALE GENOMIC DNA]</scope>
    <source>
        <strain evidence="1 2">ATCC 12856</strain>
    </source>
</reference>
<evidence type="ECO:0000313" key="1">
    <source>
        <dbReference type="EMBL" id="ERI07779.1"/>
    </source>
</evidence>
<protein>
    <recommendedName>
        <fullName evidence="3">AP2-like integrase N-terminal domain-containing protein</fullName>
    </recommendedName>
</protein>